<protein>
    <recommendedName>
        <fullName evidence="3">DUF4374 domain-containing protein</fullName>
    </recommendedName>
</protein>
<reference evidence="1 2" key="1">
    <citation type="submission" date="2021-04" db="EMBL/GenBank/DDBJ databases">
        <title>Chitinophaga sp. nov., isolated from the rhizosphere soil.</title>
        <authorList>
            <person name="He S."/>
        </authorList>
    </citation>
    <scope>NUCLEOTIDE SEQUENCE [LARGE SCALE GENOMIC DNA]</scope>
    <source>
        <strain evidence="1 2">2R12</strain>
    </source>
</reference>
<dbReference type="Gene3D" id="2.120.10.30">
    <property type="entry name" value="TolB, C-terminal domain"/>
    <property type="match status" value="1"/>
</dbReference>
<proteinExistence type="predicted"/>
<organism evidence="1 2">
    <name type="scientific">Chitinophaga hostae</name>
    <dbReference type="NCBI Taxonomy" id="2831022"/>
    <lineage>
        <taxon>Bacteria</taxon>
        <taxon>Pseudomonadati</taxon>
        <taxon>Bacteroidota</taxon>
        <taxon>Chitinophagia</taxon>
        <taxon>Chitinophagales</taxon>
        <taxon>Chitinophagaceae</taxon>
        <taxon>Chitinophaga</taxon>
    </lineage>
</organism>
<name>A0ABS5J5R6_9BACT</name>
<dbReference type="SUPFAM" id="SSF101898">
    <property type="entry name" value="NHL repeat"/>
    <property type="match status" value="1"/>
</dbReference>
<dbReference type="Proteomes" id="UP000676386">
    <property type="component" value="Unassembled WGS sequence"/>
</dbReference>
<evidence type="ECO:0000313" key="1">
    <source>
        <dbReference type="EMBL" id="MBS0030559.1"/>
    </source>
</evidence>
<evidence type="ECO:0008006" key="3">
    <source>
        <dbReference type="Google" id="ProtNLM"/>
    </source>
</evidence>
<dbReference type="RefSeq" id="WP_211975698.1">
    <property type="nucleotide sequence ID" value="NZ_CBFHAM010000013.1"/>
</dbReference>
<keyword evidence="2" id="KW-1185">Reference proteome</keyword>
<comment type="caution">
    <text evidence="1">The sequence shown here is derived from an EMBL/GenBank/DDBJ whole genome shotgun (WGS) entry which is preliminary data.</text>
</comment>
<dbReference type="InterPro" id="IPR011042">
    <property type="entry name" value="6-blade_b-propeller_TolB-like"/>
</dbReference>
<dbReference type="EMBL" id="JAGTXB010000015">
    <property type="protein sequence ID" value="MBS0030559.1"/>
    <property type="molecule type" value="Genomic_DNA"/>
</dbReference>
<evidence type="ECO:0000313" key="2">
    <source>
        <dbReference type="Proteomes" id="UP000676386"/>
    </source>
</evidence>
<accession>A0ABS5J5R6</accession>
<sequence length="573" mass="63163">MCIKAGSKLLLWLFSSMVIFFFSCTKFEERLDSMNRESGIIKIVKNSKNIEEAQIDETITVYAKIGESAAAIKLYVSDVEAAIVNRGHSMGNIPGRGDNLSFPMDTFDIIVPRSAKIGPGNIYFSVNGAIQPALSFNIKRPDILVPNKVLVAPYLFTYSDSTKRADGSYDYTFPEVLKDGPSGVAVVNIAAKLTYDKNRECFYFLDYQRSDASYRIRKLKDGIVTTIAGGGNNYFATTGANLKLGTEDNNGNGTTGVDMKPGPDGKLYFTNLFTIDADPITGLRSAYSLIQSIDPATGKVEILAGNNGRSVDYYYSNYQKSFRGLEDGRKEVALIGSPRALTFDKQGNLYFIDGGTYGGTLLRRLSRDGSVETVLGKVNRDYYEFVDADDKTYSIITYTMIEEHSDGFGDEVRLYGAINMVQAGNGKFYILGNGAGWGTNIVEVNMDTKEASTVVGLPEDQRTDYTTGTFKEVGLSTITTFDVDFDGNILYGFNAIYKMDLQSETISQMTRFSAFPPGYTSDRQFMQHTQPGTNCILGRLSSIVFDQFGNLYAGYDYLAASADVRIAKVVIER</sequence>
<dbReference type="PROSITE" id="PS51257">
    <property type="entry name" value="PROKAR_LIPOPROTEIN"/>
    <property type="match status" value="1"/>
</dbReference>
<gene>
    <name evidence="1" type="ORF">KE626_24745</name>
</gene>